<proteinExistence type="predicted"/>
<dbReference type="InterPro" id="IPR013424">
    <property type="entry name" value="Ice-binding_C"/>
</dbReference>
<dbReference type="EMBL" id="JAAGOH010000020">
    <property type="protein sequence ID" value="NDY92616.1"/>
    <property type="molecule type" value="Genomic_DNA"/>
</dbReference>
<dbReference type="NCBIfam" id="TIGR04215">
    <property type="entry name" value="choice_anch_A"/>
    <property type="match status" value="1"/>
</dbReference>
<reference evidence="2 3" key="1">
    <citation type="submission" date="2020-02" db="EMBL/GenBank/DDBJ databases">
        <title>Ideonella bacterium strain TBM-1.</title>
        <authorList>
            <person name="Chen W.-M."/>
        </authorList>
    </citation>
    <scope>NUCLEOTIDE SEQUENCE [LARGE SCALE GENOMIC DNA]</scope>
    <source>
        <strain evidence="2 3">TBM-1</strain>
    </source>
</reference>
<protein>
    <submittedName>
        <fullName evidence="2">Choice-of-anchor A family protein</fullName>
    </submittedName>
</protein>
<accession>A0A7C9PIA6</accession>
<evidence type="ECO:0000313" key="3">
    <source>
        <dbReference type="Proteomes" id="UP000484255"/>
    </source>
</evidence>
<dbReference type="NCBIfam" id="TIGR02595">
    <property type="entry name" value="PEP_CTERM"/>
    <property type="match status" value="1"/>
</dbReference>
<dbReference type="Proteomes" id="UP000484255">
    <property type="component" value="Unassembled WGS sequence"/>
</dbReference>
<gene>
    <name evidence="2" type="ORF">G3A44_15610</name>
</gene>
<dbReference type="Pfam" id="PF20597">
    <property type="entry name" value="pAdhesive_15"/>
    <property type="match status" value="1"/>
</dbReference>
<keyword evidence="3" id="KW-1185">Reference proteome</keyword>
<comment type="caution">
    <text evidence="2">The sequence shown here is derived from an EMBL/GenBank/DDBJ whole genome shotgun (WGS) entry which is preliminary data.</text>
</comment>
<evidence type="ECO:0000259" key="1">
    <source>
        <dbReference type="Pfam" id="PF20597"/>
    </source>
</evidence>
<organism evidence="2 3">
    <name type="scientific">Ideonella livida</name>
    <dbReference type="NCBI Taxonomy" id="2707176"/>
    <lineage>
        <taxon>Bacteria</taxon>
        <taxon>Pseudomonadati</taxon>
        <taxon>Pseudomonadota</taxon>
        <taxon>Betaproteobacteria</taxon>
        <taxon>Burkholderiales</taxon>
        <taxon>Sphaerotilaceae</taxon>
        <taxon>Ideonella</taxon>
    </lineage>
</organism>
<feature type="domain" description="Choice-of-anchor A" evidence="1">
    <location>
        <begin position="41"/>
        <end position="320"/>
    </location>
</feature>
<dbReference type="InterPro" id="IPR026588">
    <property type="entry name" value="Choice_anch_A"/>
</dbReference>
<dbReference type="RefSeq" id="WP_163458658.1">
    <property type="nucleotide sequence ID" value="NZ_JAAGOH010000020.1"/>
</dbReference>
<sequence length="370" mass="37151">MSAPTLRTAPAHAAPLLLAGWLGLAAGSGWAAAPAPLGAQQVLREFNLVTLGQAQMASHVDGRSYIGGTLTGQGAVFAMHPQDMPASSTGYAGLTVAGNASGLHVTADGATVLGHLSNANINNGPVVVGGNASNSNFNGSGGSYVYGSRSGVNANSGNLSLGSAQAATAVAQSTDFASVLHGLSDNLASLASTGSHWNVNGGKVTFHAVADAQGLAVFDLTAVDDSLLALSEFEFDLGSATTVIFNTDVSAAQINANFLGGSAQAIGSRTIWNFYNATSLNLGTQFGGAVLATEATLTHSNNIEGGVFVQSLVQYGEIHLQAFSGTVPTVSAVPEPGTWALLLAGLAPVLRRARRAALHGAGRGFGPARS</sequence>
<dbReference type="AlphaFoldDB" id="A0A7C9PIA6"/>
<evidence type="ECO:0000313" key="2">
    <source>
        <dbReference type="EMBL" id="NDY92616.1"/>
    </source>
</evidence>
<name>A0A7C9PIA6_9BURK</name>